<reference evidence="5" key="2">
    <citation type="journal article" date="2024" name="Environ. Microbiol.">
        <title>Genome analysis and description of Tunturibacter gen. nov. expands the diversity of Terriglobia in tundra soils.</title>
        <authorList>
            <person name="Messyasz A."/>
            <person name="Mannisto M.K."/>
            <person name="Kerkhof L.J."/>
            <person name="Haggblom M.M."/>
        </authorList>
    </citation>
    <scope>NUCLEOTIDE SEQUENCE</scope>
    <source>
        <strain evidence="5">X5P6</strain>
    </source>
</reference>
<feature type="active site" description="Proton acceptor" evidence="1">
    <location>
        <position position="369"/>
    </location>
</feature>
<feature type="binding site" evidence="2">
    <location>
        <position position="368"/>
    </location>
    <ligand>
        <name>Zn(2+)</name>
        <dbReference type="ChEBI" id="CHEBI:29105"/>
        <note>catalytic</note>
    </ligand>
</feature>
<gene>
    <name evidence="5" type="ORF">RBB77_09255</name>
</gene>
<dbReference type="EC" id="3.4.11.-" evidence="5"/>
<evidence type="ECO:0000256" key="3">
    <source>
        <dbReference type="SAM" id="SignalP"/>
    </source>
</evidence>
<dbReference type="GO" id="GO:0008237">
    <property type="term" value="F:metallopeptidase activity"/>
    <property type="evidence" value="ECO:0007669"/>
    <property type="project" value="InterPro"/>
</dbReference>
<dbReference type="InterPro" id="IPR014782">
    <property type="entry name" value="Peptidase_M1_dom"/>
</dbReference>
<keyword evidence="3" id="KW-0732">Signal</keyword>
<keyword evidence="5" id="KW-0645">Protease</keyword>
<feature type="signal peptide" evidence="3">
    <location>
        <begin position="1"/>
        <end position="21"/>
    </location>
</feature>
<dbReference type="CDD" id="cd09604">
    <property type="entry name" value="M1_APN_like"/>
    <property type="match status" value="1"/>
</dbReference>
<sequence length="714" mass="80445">MPRTRPLLVAALLLYPLAIHAQTTPQPSIATNSPDGKPLSTRVVAYNIDAKLDTNKKTLDATETLTYKNLSGHPLTTIPFHLYLNAFRPQSTFSKESHYTGGVLDPEDDKNYPSEKLGSITISHIEADGYGDLTSAMHFIAPDDNNAEDHTVTEINLPHPLAPNDAITFRLAFHDIFPLSVARNGYKRDFIMGGQWYPKPGVFWHGAWNCHQYHSSTEFFSDFATFRVSLTLPRRYVVGASGVPTGEVTNSDNTKTLSFYGEDIGDFAWAASPNFTITDGTYLSSLGPVKIHVLALAAHPKAGGRYLDVMQKTLAEYDHRYGPYPYKIITVIDPEPGSEIGGMEYPTLFTGETSWYDPTYLTEQAAEHEFGHQYWYGMVATNEFEDAWLDEGINSYTEVKVMAAIFGQNTSVFGRSYANLGDTDLRRYNYFIEPDFDPVTRWAFKFRNFDSYGVITYGKSATLLTTLEGIIGRDTMDEAMRTYFMRYRFTHPTTEDFLRTIEEVAIAHGKAISTVSLPPTRIQQPTTSYQPPATSFNEADASPTLAFPSSPPLTSTGYPDYATTSATNSSLRSFFNQAVYGTQILDYSVDQVSSDPAQWWLPEPKDKKQVQYLSSVYLRRKGDFILPVTAEIVFDDGTRLRERWDGVDRWTKFTYTRNAKILSVEIDPDHTILLDKNLFNNSYVITPNNIPARKLSNIWLSFQQLLAQLSSWIV</sequence>
<keyword evidence="5" id="KW-0378">Hydrolase</keyword>
<dbReference type="PANTHER" id="PTHR45726">
    <property type="entry name" value="LEUKOTRIENE A-4 HYDROLASE"/>
    <property type="match status" value="1"/>
</dbReference>
<evidence type="ECO:0000256" key="2">
    <source>
        <dbReference type="PIRSR" id="PIRSR634015-3"/>
    </source>
</evidence>
<accession>A0AAU7ZVK4</accession>
<dbReference type="GO" id="GO:0008270">
    <property type="term" value="F:zinc ion binding"/>
    <property type="evidence" value="ECO:0007669"/>
    <property type="project" value="InterPro"/>
</dbReference>
<dbReference type="SUPFAM" id="SSF55486">
    <property type="entry name" value="Metalloproteases ('zincins'), catalytic domain"/>
    <property type="match status" value="1"/>
</dbReference>
<feature type="domain" description="Peptidase M1 membrane alanine aminopeptidase" evidence="4">
    <location>
        <begin position="307"/>
        <end position="513"/>
    </location>
</feature>
<comment type="cofactor">
    <cofactor evidence="2">
        <name>Zn(2+)</name>
        <dbReference type="ChEBI" id="CHEBI:29105"/>
    </cofactor>
    <text evidence="2">Binds 1 zinc ion per subunit.</text>
</comment>
<dbReference type="KEGG" id="tpsc:RBB77_09255"/>
<evidence type="ECO:0000259" key="4">
    <source>
        <dbReference type="Pfam" id="PF01433"/>
    </source>
</evidence>
<reference evidence="5" key="1">
    <citation type="submission" date="2023-08" db="EMBL/GenBank/DDBJ databases">
        <authorList>
            <person name="Messyasz A."/>
            <person name="Mannisto M.K."/>
            <person name="Kerkhof L.J."/>
            <person name="Haggblom M."/>
        </authorList>
    </citation>
    <scope>NUCLEOTIDE SEQUENCE</scope>
    <source>
        <strain evidence="5">X5P6</strain>
    </source>
</reference>
<dbReference type="AlphaFoldDB" id="A0AAU7ZVK4"/>
<dbReference type="RefSeq" id="WP_353066766.1">
    <property type="nucleotide sequence ID" value="NZ_CP132942.1"/>
</dbReference>
<keyword evidence="2" id="KW-0862">Zinc</keyword>
<evidence type="ECO:0000313" key="5">
    <source>
        <dbReference type="EMBL" id="XCB35065.1"/>
    </source>
</evidence>
<keyword evidence="5" id="KW-0031">Aminopeptidase</keyword>
<feature type="binding site" evidence="2">
    <location>
        <position position="391"/>
    </location>
    <ligand>
        <name>Zn(2+)</name>
        <dbReference type="ChEBI" id="CHEBI:29105"/>
        <note>catalytic</note>
    </ligand>
</feature>
<dbReference type="Pfam" id="PF01433">
    <property type="entry name" value="Peptidase_M1"/>
    <property type="match status" value="1"/>
</dbReference>
<dbReference type="PANTHER" id="PTHR45726:SF3">
    <property type="entry name" value="LEUKOTRIENE A-4 HYDROLASE"/>
    <property type="match status" value="1"/>
</dbReference>
<evidence type="ECO:0000256" key="1">
    <source>
        <dbReference type="PIRSR" id="PIRSR634015-1"/>
    </source>
</evidence>
<dbReference type="EMBL" id="CP132942">
    <property type="protein sequence ID" value="XCB35065.1"/>
    <property type="molecule type" value="Genomic_DNA"/>
</dbReference>
<name>A0AAU7ZVK4_9BACT</name>
<protein>
    <submittedName>
        <fullName evidence="5">M1 family metallopeptidase</fullName>
        <ecNumber evidence="5">3.4.11.-</ecNumber>
    </submittedName>
</protein>
<feature type="binding site" evidence="2">
    <location>
        <position position="372"/>
    </location>
    <ligand>
        <name>Zn(2+)</name>
        <dbReference type="ChEBI" id="CHEBI:29105"/>
        <note>catalytic</note>
    </ligand>
</feature>
<proteinExistence type="predicted"/>
<dbReference type="GO" id="GO:0004177">
    <property type="term" value="F:aminopeptidase activity"/>
    <property type="evidence" value="ECO:0007669"/>
    <property type="project" value="UniProtKB-KW"/>
</dbReference>
<organism evidence="5">
    <name type="scientific">Tunturiibacter psychrotolerans</name>
    <dbReference type="NCBI Taxonomy" id="3069686"/>
    <lineage>
        <taxon>Bacteria</taxon>
        <taxon>Pseudomonadati</taxon>
        <taxon>Acidobacteriota</taxon>
        <taxon>Terriglobia</taxon>
        <taxon>Terriglobales</taxon>
        <taxon>Acidobacteriaceae</taxon>
        <taxon>Tunturiibacter</taxon>
    </lineage>
</organism>
<dbReference type="InterPro" id="IPR034015">
    <property type="entry name" value="M1_LTA4H"/>
</dbReference>
<feature type="chain" id="PRO_5043470722" evidence="3">
    <location>
        <begin position="22"/>
        <end position="714"/>
    </location>
</feature>
<keyword evidence="2" id="KW-0479">Metal-binding</keyword>
<dbReference type="Gene3D" id="1.10.390.10">
    <property type="entry name" value="Neutral Protease Domain 2"/>
    <property type="match status" value="1"/>
</dbReference>
<dbReference type="InterPro" id="IPR027268">
    <property type="entry name" value="Peptidase_M4/M1_CTD_sf"/>
</dbReference>
<feature type="active site" description="Proton donor" evidence="1">
    <location>
        <position position="457"/>
    </location>
</feature>